<dbReference type="InterPro" id="IPR027417">
    <property type="entry name" value="P-loop_NTPase"/>
</dbReference>
<dbReference type="Proteomes" id="UP000184139">
    <property type="component" value="Unassembled WGS sequence"/>
</dbReference>
<dbReference type="Pfam" id="PF00005">
    <property type="entry name" value="ABC_tran"/>
    <property type="match status" value="1"/>
</dbReference>
<evidence type="ECO:0000256" key="2">
    <source>
        <dbReference type="ARBA" id="ARBA00022741"/>
    </source>
</evidence>
<dbReference type="GO" id="GO:0044874">
    <property type="term" value="P:lipoprotein localization to outer membrane"/>
    <property type="evidence" value="ECO:0007669"/>
    <property type="project" value="TreeGrafter"/>
</dbReference>
<keyword evidence="6" id="KW-0449">Lipoprotein</keyword>
<dbReference type="CDD" id="cd03255">
    <property type="entry name" value="ABC_MJ0796_LolCDE_FtsE"/>
    <property type="match status" value="1"/>
</dbReference>
<protein>
    <submittedName>
        <fullName evidence="6">Lipoprotein-releasing system ATP-binding protein</fullName>
    </submittedName>
</protein>
<proteinExistence type="inferred from homology"/>
<evidence type="ECO:0000259" key="5">
    <source>
        <dbReference type="PROSITE" id="PS50893"/>
    </source>
</evidence>
<accession>A0A1M5T506</accession>
<evidence type="ECO:0000256" key="3">
    <source>
        <dbReference type="ARBA" id="ARBA00022840"/>
    </source>
</evidence>
<name>A0A1M5T506_9BACT</name>
<dbReference type="InterPro" id="IPR015854">
    <property type="entry name" value="ABC_transpr_LolD-like"/>
</dbReference>
<evidence type="ECO:0000313" key="7">
    <source>
        <dbReference type="Proteomes" id="UP000184139"/>
    </source>
</evidence>
<dbReference type="GO" id="GO:0022857">
    <property type="term" value="F:transmembrane transporter activity"/>
    <property type="evidence" value="ECO:0007669"/>
    <property type="project" value="UniProtKB-ARBA"/>
</dbReference>
<dbReference type="PANTHER" id="PTHR24220:SF689">
    <property type="entry name" value="LIPOPROTEIN-RELEASING SYSTEM ATP-BINDING PROTEIN LOLD"/>
    <property type="match status" value="1"/>
</dbReference>
<evidence type="ECO:0000313" key="6">
    <source>
        <dbReference type="EMBL" id="SHH45829.1"/>
    </source>
</evidence>
<dbReference type="AlphaFoldDB" id="A0A1M5T506"/>
<gene>
    <name evidence="6" type="ORF">SAMN02745124_00606</name>
</gene>
<dbReference type="OrthoDB" id="9809450at2"/>
<keyword evidence="3 6" id="KW-0067">ATP-binding</keyword>
<feature type="domain" description="ABC transporter" evidence="5">
    <location>
        <begin position="6"/>
        <end position="227"/>
    </location>
</feature>
<dbReference type="SUPFAM" id="SSF52540">
    <property type="entry name" value="P-loop containing nucleoside triphosphate hydrolases"/>
    <property type="match status" value="1"/>
</dbReference>
<evidence type="ECO:0000256" key="1">
    <source>
        <dbReference type="ARBA" id="ARBA00022448"/>
    </source>
</evidence>
<dbReference type="GO" id="GO:0098796">
    <property type="term" value="C:membrane protein complex"/>
    <property type="evidence" value="ECO:0007669"/>
    <property type="project" value="UniProtKB-ARBA"/>
</dbReference>
<dbReference type="SMART" id="SM00382">
    <property type="entry name" value="AAA"/>
    <property type="match status" value="1"/>
</dbReference>
<dbReference type="GO" id="GO:0089705">
    <property type="term" value="P:protein localization to outer membrane"/>
    <property type="evidence" value="ECO:0007669"/>
    <property type="project" value="TreeGrafter"/>
</dbReference>
<dbReference type="GO" id="GO:0005886">
    <property type="term" value="C:plasma membrane"/>
    <property type="evidence" value="ECO:0007669"/>
    <property type="project" value="TreeGrafter"/>
</dbReference>
<evidence type="ECO:0000256" key="4">
    <source>
        <dbReference type="ARBA" id="ARBA00038388"/>
    </source>
</evidence>
<organism evidence="6 7">
    <name type="scientific">Desulfofustis glycolicus DSM 9705</name>
    <dbReference type="NCBI Taxonomy" id="1121409"/>
    <lineage>
        <taxon>Bacteria</taxon>
        <taxon>Pseudomonadati</taxon>
        <taxon>Thermodesulfobacteriota</taxon>
        <taxon>Desulfobulbia</taxon>
        <taxon>Desulfobulbales</taxon>
        <taxon>Desulfocapsaceae</taxon>
        <taxon>Desulfofustis</taxon>
    </lineage>
</organism>
<dbReference type="FunFam" id="3.40.50.300:FF:000032">
    <property type="entry name" value="Export ABC transporter ATP-binding protein"/>
    <property type="match status" value="1"/>
</dbReference>
<reference evidence="6 7" key="1">
    <citation type="submission" date="2016-11" db="EMBL/GenBank/DDBJ databases">
        <authorList>
            <person name="Jaros S."/>
            <person name="Januszkiewicz K."/>
            <person name="Wedrychowicz H."/>
        </authorList>
    </citation>
    <scope>NUCLEOTIDE SEQUENCE [LARGE SCALE GENOMIC DNA]</scope>
    <source>
        <strain evidence="6 7">DSM 9705</strain>
    </source>
</reference>
<dbReference type="GO" id="GO:0005524">
    <property type="term" value="F:ATP binding"/>
    <property type="evidence" value="ECO:0007669"/>
    <property type="project" value="UniProtKB-KW"/>
</dbReference>
<sequence length="227" mass="24868">MSEPLFEARAIRKIFGNGNKQIEVLKGIDLTLRPGEMTGIVGASGSGKTTLLQTLGTLAAPSSGQLLFNGERLDTKGERELAGFRNRSLGFIFQFHHLLPEFSALENVMMPALIGGARRSQATAPARRLLAAVELDHRQEHRVNELSGGEQQRTALARALIMEPDLLLADEPTGNLDSRAGELVFNLLHDLCRRRGLAVLMVTHNLQLAARMDRRLTLVDGILETNS</sequence>
<dbReference type="PROSITE" id="PS50893">
    <property type="entry name" value="ABC_TRANSPORTER_2"/>
    <property type="match status" value="1"/>
</dbReference>
<dbReference type="STRING" id="1121409.SAMN02745124_00606"/>
<dbReference type="Gene3D" id="3.40.50.300">
    <property type="entry name" value="P-loop containing nucleotide triphosphate hydrolases"/>
    <property type="match status" value="1"/>
</dbReference>
<dbReference type="InterPro" id="IPR017911">
    <property type="entry name" value="MacB-like_ATP-bd"/>
</dbReference>
<keyword evidence="2" id="KW-0547">Nucleotide-binding</keyword>
<dbReference type="RefSeq" id="WP_073373332.1">
    <property type="nucleotide sequence ID" value="NZ_FQXS01000002.1"/>
</dbReference>
<dbReference type="EMBL" id="FQXS01000002">
    <property type="protein sequence ID" value="SHH45829.1"/>
    <property type="molecule type" value="Genomic_DNA"/>
</dbReference>
<comment type="similarity">
    <text evidence="4">Belongs to the ABC transporter superfamily. Macrolide exporter (TC 3.A.1.122) family.</text>
</comment>
<dbReference type="InterPro" id="IPR003439">
    <property type="entry name" value="ABC_transporter-like_ATP-bd"/>
</dbReference>
<dbReference type="InterPro" id="IPR003593">
    <property type="entry name" value="AAA+_ATPase"/>
</dbReference>
<keyword evidence="1" id="KW-0813">Transport</keyword>
<dbReference type="PANTHER" id="PTHR24220">
    <property type="entry name" value="IMPORT ATP-BINDING PROTEIN"/>
    <property type="match status" value="1"/>
</dbReference>
<dbReference type="GO" id="GO:0016887">
    <property type="term" value="F:ATP hydrolysis activity"/>
    <property type="evidence" value="ECO:0007669"/>
    <property type="project" value="InterPro"/>
</dbReference>
<keyword evidence="7" id="KW-1185">Reference proteome</keyword>